<dbReference type="SUPFAM" id="SSF55681">
    <property type="entry name" value="Class II aaRS and biotin synthetases"/>
    <property type="match status" value="1"/>
</dbReference>
<keyword evidence="3" id="KW-0067">ATP-binding</keyword>
<dbReference type="InterPro" id="IPR004143">
    <property type="entry name" value="BPL_LPL_catalytic"/>
</dbReference>
<dbReference type="InterPro" id="IPR008988">
    <property type="entry name" value="Transcriptional_repressor_C"/>
</dbReference>
<comment type="catalytic activity">
    <reaction evidence="6">
        <text>biotin + L-lysyl-[protein] + ATP = N(6)-biotinyl-L-lysyl-[protein] + AMP + diphosphate + H(+)</text>
        <dbReference type="Rhea" id="RHEA:11756"/>
        <dbReference type="Rhea" id="RHEA-COMP:9752"/>
        <dbReference type="Rhea" id="RHEA-COMP:10505"/>
        <dbReference type="ChEBI" id="CHEBI:15378"/>
        <dbReference type="ChEBI" id="CHEBI:29969"/>
        <dbReference type="ChEBI" id="CHEBI:30616"/>
        <dbReference type="ChEBI" id="CHEBI:33019"/>
        <dbReference type="ChEBI" id="CHEBI:57586"/>
        <dbReference type="ChEBI" id="CHEBI:83144"/>
        <dbReference type="ChEBI" id="CHEBI:456215"/>
        <dbReference type="EC" id="6.3.4.15"/>
    </reaction>
</comment>
<dbReference type="Pfam" id="PF02237">
    <property type="entry name" value="BPL_C"/>
    <property type="match status" value="1"/>
</dbReference>
<keyword evidence="2" id="KW-0547">Nucleotide-binding</keyword>
<dbReference type="SUPFAM" id="SSF50037">
    <property type="entry name" value="C-terminal domain of transcriptional repressors"/>
    <property type="match status" value="1"/>
</dbReference>
<dbReference type="Pfam" id="PF03099">
    <property type="entry name" value="BPL_LplA_LipB"/>
    <property type="match status" value="1"/>
</dbReference>
<keyword evidence="1 8" id="KW-0436">Ligase</keyword>
<dbReference type="Gene3D" id="2.30.30.100">
    <property type="match status" value="1"/>
</dbReference>
<evidence type="ECO:0000313" key="9">
    <source>
        <dbReference type="Proteomes" id="UP000461409"/>
    </source>
</evidence>
<reference evidence="8 9" key="2">
    <citation type="submission" date="2020-02" db="EMBL/GenBank/DDBJ databases">
        <title>Erythrobacter dongmakensis sp. nov., isolated from a tidal mudflat.</title>
        <authorList>
            <person name="Kim I.S."/>
        </authorList>
    </citation>
    <scope>NUCLEOTIDE SEQUENCE [LARGE SCALE GENOMIC DNA]</scope>
    <source>
        <strain evidence="8 9">GH3-10</strain>
    </source>
</reference>
<evidence type="ECO:0000256" key="1">
    <source>
        <dbReference type="ARBA" id="ARBA00022598"/>
    </source>
</evidence>
<dbReference type="InterPro" id="IPR004408">
    <property type="entry name" value="Biotin_CoA_COase_ligase"/>
</dbReference>
<dbReference type="PROSITE" id="PS51733">
    <property type="entry name" value="BPL_LPL_CATALYTIC"/>
    <property type="match status" value="1"/>
</dbReference>
<comment type="caution">
    <text evidence="8">The sequence shown here is derived from an EMBL/GenBank/DDBJ whole genome shotgun (WGS) entry which is preliminary data.</text>
</comment>
<keyword evidence="4" id="KW-0092">Biotin</keyword>
<dbReference type="Proteomes" id="UP000461409">
    <property type="component" value="Unassembled WGS sequence"/>
</dbReference>
<dbReference type="InterPro" id="IPR003142">
    <property type="entry name" value="BPL_C"/>
</dbReference>
<feature type="domain" description="BPL/LPL catalytic" evidence="7">
    <location>
        <begin position="1"/>
        <end position="157"/>
    </location>
</feature>
<dbReference type="PANTHER" id="PTHR12835:SF5">
    <property type="entry name" value="BIOTIN--PROTEIN LIGASE"/>
    <property type="match status" value="1"/>
</dbReference>
<dbReference type="InterPro" id="IPR045864">
    <property type="entry name" value="aa-tRNA-synth_II/BPL/LPL"/>
</dbReference>
<gene>
    <name evidence="8" type="ORF">GRF63_08360</name>
</gene>
<dbReference type="PANTHER" id="PTHR12835">
    <property type="entry name" value="BIOTIN PROTEIN LIGASE"/>
    <property type="match status" value="1"/>
</dbReference>
<evidence type="ECO:0000259" key="7">
    <source>
        <dbReference type="PROSITE" id="PS51733"/>
    </source>
</evidence>
<dbReference type="Gene3D" id="3.30.930.10">
    <property type="entry name" value="Bira Bifunctional Protein, Domain 2"/>
    <property type="match status" value="1"/>
</dbReference>
<evidence type="ECO:0000256" key="3">
    <source>
        <dbReference type="ARBA" id="ARBA00022840"/>
    </source>
</evidence>
<keyword evidence="9" id="KW-1185">Reference proteome</keyword>
<evidence type="ECO:0000256" key="2">
    <source>
        <dbReference type="ARBA" id="ARBA00022741"/>
    </source>
</evidence>
<evidence type="ECO:0000256" key="4">
    <source>
        <dbReference type="ARBA" id="ARBA00023267"/>
    </source>
</evidence>
<evidence type="ECO:0000256" key="6">
    <source>
        <dbReference type="ARBA" id="ARBA00047846"/>
    </source>
</evidence>
<organism evidence="8 9">
    <name type="scientific">Aurantiacibacter rhizosphaerae</name>
    <dbReference type="NCBI Taxonomy" id="2691582"/>
    <lineage>
        <taxon>Bacteria</taxon>
        <taxon>Pseudomonadati</taxon>
        <taxon>Pseudomonadota</taxon>
        <taxon>Alphaproteobacteria</taxon>
        <taxon>Sphingomonadales</taxon>
        <taxon>Erythrobacteraceae</taxon>
        <taxon>Aurantiacibacter</taxon>
    </lineage>
</organism>
<dbReference type="GO" id="GO:0004077">
    <property type="term" value="F:biotin--[biotin carboxyl-carrier protein] ligase activity"/>
    <property type="evidence" value="ECO:0007669"/>
    <property type="project" value="UniProtKB-EC"/>
</dbReference>
<evidence type="ECO:0000256" key="5">
    <source>
        <dbReference type="ARBA" id="ARBA00024227"/>
    </source>
</evidence>
<name>A0A844XEA6_9SPHN</name>
<reference evidence="8 9" key="1">
    <citation type="submission" date="2019-12" db="EMBL/GenBank/DDBJ databases">
        <authorList>
            <person name="Lee S.D."/>
        </authorList>
    </citation>
    <scope>NUCLEOTIDE SEQUENCE [LARGE SCALE GENOMIC DNA]</scope>
    <source>
        <strain evidence="8 9">GH3-10</strain>
    </source>
</reference>
<dbReference type="EMBL" id="WUBR01000002">
    <property type="protein sequence ID" value="MWV27918.1"/>
    <property type="molecule type" value="Genomic_DNA"/>
</dbReference>
<dbReference type="EC" id="6.3.4.15" evidence="5"/>
<protein>
    <recommendedName>
        <fullName evidence="5">biotin--[biotin carboxyl-carrier protein] ligase</fullName>
        <ecNumber evidence="5">6.3.4.15</ecNumber>
    </recommendedName>
</protein>
<accession>A0A844XEA6</accession>
<dbReference type="AlphaFoldDB" id="A0A844XEA6"/>
<evidence type="ECO:0000313" key="8">
    <source>
        <dbReference type="EMBL" id="MWV27918.1"/>
    </source>
</evidence>
<dbReference type="GO" id="GO:0005737">
    <property type="term" value="C:cytoplasm"/>
    <property type="evidence" value="ECO:0007669"/>
    <property type="project" value="TreeGrafter"/>
</dbReference>
<dbReference type="GO" id="GO:0005524">
    <property type="term" value="F:ATP binding"/>
    <property type="evidence" value="ECO:0007669"/>
    <property type="project" value="UniProtKB-KW"/>
</dbReference>
<dbReference type="NCBIfam" id="TIGR00121">
    <property type="entry name" value="birA_ligase"/>
    <property type="match status" value="1"/>
</dbReference>
<sequence length="224" mass="24243">MVARLAQGERMPDGHWLVANRQTGGRGRQGRSWIDAPGNFMGSTAVQLHDRDPAPATLSFVAALAVYETVLPMLANPSALMLKWPNDVLFEGAKFCGLLLEREAGHAVIGIGVNLKAAPAIEDRKVKALSDTGPAPERDAFAQALANQMALEFQRWREFGAEPIINRWKAAAHKPGTALCVHNSDGSRISGTFDGLDQHGALRLRLPDGTTHMVHAGDVLLEER</sequence>
<proteinExistence type="predicted"/>